<dbReference type="Proteomes" id="UP000516018">
    <property type="component" value="Chromosome"/>
</dbReference>
<dbReference type="KEGG" id="lsx:H8B22_00130"/>
<dbReference type="AlphaFoldDB" id="A0A7H0FXE8"/>
<feature type="region of interest" description="Disordered" evidence="1">
    <location>
        <begin position="1"/>
        <end position="46"/>
    </location>
</feature>
<sequence>MSNLEALCTASPSAEGGPCAQRPAVERTASRSAEVSRALPARERRP</sequence>
<evidence type="ECO:0000313" key="3">
    <source>
        <dbReference type="Proteomes" id="UP000516018"/>
    </source>
</evidence>
<dbReference type="RefSeq" id="WP_187712154.1">
    <property type="nucleotide sequence ID" value="NZ_CP060820.1"/>
</dbReference>
<dbReference type="EMBL" id="CP060820">
    <property type="protein sequence ID" value="QNP40714.1"/>
    <property type="molecule type" value="Genomic_DNA"/>
</dbReference>
<evidence type="ECO:0000313" key="2">
    <source>
        <dbReference type="EMBL" id="QNP40714.1"/>
    </source>
</evidence>
<proteinExistence type="predicted"/>
<protein>
    <submittedName>
        <fullName evidence="2">Uncharacterized protein</fullName>
    </submittedName>
</protein>
<name>A0A7H0FXE8_9GAMM</name>
<accession>A0A7H0FXE8</accession>
<gene>
    <name evidence="2" type="ORF">H8B22_00130</name>
</gene>
<keyword evidence="3" id="KW-1185">Reference proteome</keyword>
<evidence type="ECO:0000256" key="1">
    <source>
        <dbReference type="SAM" id="MobiDB-lite"/>
    </source>
</evidence>
<reference evidence="2 3" key="1">
    <citation type="submission" date="2020-08" db="EMBL/GenBank/DDBJ databases">
        <title>Lysobacter sp. II4 sp. nov., isolated from soil.</title>
        <authorList>
            <person name="Woo C.Y."/>
            <person name="Kim J."/>
        </authorList>
    </citation>
    <scope>NUCLEOTIDE SEQUENCE [LARGE SCALE GENOMIC DNA]</scope>
    <source>
        <strain evidence="2 3">II4</strain>
    </source>
</reference>
<organism evidence="2 3">
    <name type="scientific">Agrilutibacter terrestris</name>
    <dbReference type="NCBI Taxonomy" id="2865112"/>
    <lineage>
        <taxon>Bacteria</taxon>
        <taxon>Pseudomonadati</taxon>
        <taxon>Pseudomonadota</taxon>
        <taxon>Gammaproteobacteria</taxon>
        <taxon>Lysobacterales</taxon>
        <taxon>Lysobacteraceae</taxon>
        <taxon>Agrilutibacter</taxon>
    </lineage>
</organism>